<evidence type="ECO:0000313" key="2">
    <source>
        <dbReference type="Proteomes" id="UP001060085"/>
    </source>
</evidence>
<organism evidence="1 2">
    <name type="scientific">Catharanthus roseus</name>
    <name type="common">Madagascar periwinkle</name>
    <name type="synonym">Vinca rosea</name>
    <dbReference type="NCBI Taxonomy" id="4058"/>
    <lineage>
        <taxon>Eukaryota</taxon>
        <taxon>Viridiplantae</taxon>
        <taxon>Streptophyta</taxon>
        <taxon>Embryophyta</taxon>
        <taxon>Tracheophyta</taxon>
        <taxon>Spermatophyta</taxon>
        <taxon>Magnoliopsida</taxon>
        <taxon>eudicotyledons</taxon>
        <taxon>Gunneridae</taxon>
        <taxon>Pentapetalae</taxon>
        <taxon>asterids</taxon>
        <taxon>lamiids</taxon>
        <taxon>Gentianales</taxon>
        <taxon>Apocynaceae</taxon>
        <taxon>Rauvolfioideae</taxon>
        <taxon>Vinceae</taxon>
        <taxon>Catharanthinae</taxon>
        <taxon>Catharanthus</taxon>
    </lineage>
</organism>
<accession>A0ACB9ZRY2</accession>
<dbReference type="Proteomes" id="UP001060085">
    <property type="component" value="Linkage Group LG08"/>
</dbReference>
<reference evidence="2" key="1">
    <citation type="journal article" date="2023" name="Nat. Plants">
        <title>Single-cell RNA sequencing provides a high-resolution roadmap for understanding the multicellular compartmentation of specialized metabolism.</title>
        <authorList>
            <person name="Sun S."/>
            <person name="Shen X."/>
            <person name="Li Y."/>
            <person name="Li Y."/>
            <person name="Wang S."/>
            <person name="Li R."/>
            <person name="Zhang H."/>
            <person name="Shen G."/>
            <person name="Guo B."/>
            <person name="Wei J."/>
            <person name="Xu J."/>
            <person name="St-Pierre B."/>
            <person name="Chen S."/>
            <person name="Sun C."/>
        </authorList>
    </citation>
    <scope>NUCLEOTIDE SEQUENCE [LARGE SCALE GENOMIC DNA]</scope>
</reference>
<gene>
    <name evidence="1" type="ORF">M9H77_36348</name>
</gene>
<comment type="caution">
    <text evidence="1">The sequence shown here is derived from an EMBL/GenBank/DDBJ whole genome shotgun (WGS) entry which is preliminary data.</text>
</comment>
<dbReference type="EMBL" id="CM044708">
    <property type="protein sequence ID" value="KAI5650343.1"/>
    <property type="molecule type" value="Genomic_DNA"/>
</dbReference>
<protein>
    <submittedName>
        <fullName evidence="1">Uncharacterized protein</fullName>
    </submittedName>
</protein>
<keyword evidence="2" id="KW-1185">Reference proteome</keyword>
<name>A0ACB9ZRY2_CATRO</name>
<proteinExistence type="predicted"/>
<sequence>MTDVAALKDSMASLISLKDDVVLMKVAVAPYTVMAFLIMRKRRGCDNGQRWREKSVGGCSLASGRNLWSEIVRYADVVLGLKLVEARGLESFVVESDCATAVAKVGSEEVDFCPMEFLRNGKGFDVILSMQRAT</sequence>
<evidence type="ECO:0000313" key="1">
    <source>
        <dbReference type="EMBL" id="KAI5650343.1"/>
    </source>
</evidence>